<dbReference type="PROSITE" id="PS00409">
    <property type="entry name" value="PROKAR_NTER_METHYL"/>
    <property type="match status" value="1"/>
</dbReference>
<name>A0A368KIY6_9BACT</name>
<sequence length="151" mass="17148">MRKRRGYSLVEVLVVGTVGTIIASLSIKILSHSYLNAREAQERLDWQRGIVQCETQLRTDLRAAQAVTMPDEQTLVLEKPASQVTYAIKKKYVERTETQDDQKRNSEGYLLPDCQITFKLPETNQVLVQIEPLASGQLTRTFSIRQSVGRP</sequence>
<organism evidence="2 3">
    <name type="scientific">Bremerella cremea</name>
    <dbReference type="NCBI Taxonomy" id="1031537"/>
    <lineage>
        <taxon>Bacteria</taxon>
        <taxon>Pseudomonadati</taxon>
        <taxon>Planctomycetota</taxon>
        <taxon>Planctomycetia</taxon>
        <taxon>Pirellulales</taxon>
        <taxon>Pirellulaceae</taxon>
        <taxon>Bremerella</taxon>
    </lineage>
</organism>
<evidence type="ECO:0000313" key="3">
    <source>
        <dbReference type="Proteomes" id="UP000253562"/>
    </source>
</evidence>
<comment type="caution">
    <text evidence="2">The sequence shown here is derived from an EMBL/GenBank/DDBJ whole genome shotgun (WGS) entry which is preliminary data.</text>
</comment>
<dbReference type="RefSeq" id="WP_114373234.1">
    <property type="nucleotide sequence ID" value="NZ_QPEX01000046.1"/>
</dbReference>
<evidence type="ECO:0000313" key="2">
    <source>
        <dbReference type="EMBL" id="RCS40514.1"/>
    </source>
</evidence>
<dbReference type="Proteomes" id="UP000253562">
    <property type="component" value="Unassembled WGS sequence"/>
</dbReference>
<dbReference type="EMBL" id="QPEX01000046">
    <property type="protein sequence ID" value="RCS40514.1"/>
    <property type="molecule type" value="Genomic_DNA"/>
</dbReference>
<reference evidence="2 3" key="1">
    <citation type="submission" date="2018-07" db="EMBL/GenBank/DDBJ databases">
        <title>Comparative genomes isolates from brazilian mangrove.</title>
        <authorList>
            <person name="De Araujo J.E."/>
            <person name="Taketani R.G."/>
            <person name="Silva M.C.P."/>
            <person name="Lourenco M.V."/>
            <person name="Oliveira V.M."/>
            <person name="Andreote F.D."/>
        </authorList>
    </citation>
    <scope>NUCLEOTIDE SEQUENCE [LARGE SCALE GENOMIC DNA]</scope>
    <source>
        <strain evidence="2 3">HEX PRIS-MGV</strain>
    </source>
</reference>
<keyword evidence="1" id="KW-0472">Membrane</keyword>
<gene>
    <name evidence="2" type="ORF">DTL42_24380</name>
</gene>
<dbReference type="AlphaFoldDB" id="A0A368KIY6"/>
<proteinExistence type="predicted"/>
<accession>A0A368KIY6</accession>
<protein>
    <recommendedName>
        <fullName evidence="4">Prepilin-type N-terminal cleavage/methylation domain-containing protein</fullName>
    </recommendedName>
</protein>
<dbReference type="InterPro" id="IPR012902">
    <property type="entry name" value="N_methyl_site"/>
</dbReference>
<keyword evidence="1" id="KW-0812">Transmembrane</keyword>
<evidence type="ECO:0000256" key="1">
    <source>
        <dbReference type="SAM" id="Phobius"/>
    </source>
</evidence>
<evidence type="ECO:0008006" key="4">
    <source>
        <dbReference type="Google" id="ProtNLM"/>
    </source>
</evidence>
<keyword evidence="1" id="KW-1133">Transmembrane helix</keyword>
<dbReference type="OrthoDB" id="285783at2"/>
<feature type="transmembrane region" description="Helical" evidence="1">
    <location>
        <begin position="12"/>
        <end position="35"/>
    </location>
</feature>